<evidence type="ECO:0000313" key="3">
    <source>
        <dbReference type="Proteomes" id="UP000315724"/>
    </source>
</evidence>
<feature type="signal peptide" evidence="1">
    <location>
        <begin position="1"/>
        <end position="19"/>
    </location>
</feature>
<gene>
    <name evidence="2" type="ORF">Mal48_39930</name>
</gene>
<keyword evidence="1" id="KW-0732">Signal</keyword>
<dbReference type="Proteomes" id="UP000315724">
    <property type="component" value="Chromosome"/>
</dbReference>
<dbReference type="AlphaFoldDB" id="A0A517QSX2"/>
<protein>
    <recommendedName>
        <fullName evidence="4">Secreted protein</fullName>
    </recommendedName>
</protein>
<name>A0A517QSX2_9PLAN</name>
<feature type="chain" id="PRO_5022075865" description="Secreted protein" evidence="1">
    <location>
        <begin position="20"/>
        <end position="95"/>
    </location>
</feature>
<evidence type="ECO:0008006" key="4">
    <source>
        <dbReference type="Google" id="ProtNLM"/>
    </source>
</evidence>
<reference evidence="2 3" key="1">
    <citation type="submission" date="2019-02" db="EMBL/GenBank/DDBJ databases">
        <title>Deep-cultivation of Planctomycetes and their phenomic and genomic characterization uncovers novel biology.</title>
        <authorList>
            <person name="Wiegand S."/>
            <person name="Jogler M."/>
            <person name="Boedeker C."/>
            <person name="Pinto D."/>
            <person name="Vollmers J."/>
            <person name="Rivas-Marin E."/>
            <person name="Kohn T."/>
            <person name="Peeters S.H."/>
            <person name="Heuer A."/>
            <person name="Rast P."/>
            <person name="Oberbeckmann S."/>
            <person name="Bunk B."/>
            <person name="Jeske O."/>
            <person name="Meyerdierks A."/>
            <person name="Storesund J.E."/>
            <person name="Kallscheuer N."/>
            <person name="Luecker S."/>
            <person name="Lage O.M."/>
            <person name="Pohl T."/>
            <person name="Merkel B.J."/>
            <person name="Hornburger P."/>
            <person name="Mueller R.-W."/>
            <person name="Bruemmer F."/>
            <person name="Labrenz M."/>
            <person name="Spormann A.M."/>
            <person name="Op den Camp H."/>
            <person name="Overmann J."/>
            <person name="Amann R."/>
            <person name="Jetten M.S.M."/>
            <person name="Mascher T."/>
            <person name="Medema M.H."/>
            <person name="Devos D.P."/>
            <person name="Kaster A.-K."/>
            <person name="Ovreas L."/>
            <person name="Rohde M."/>
            <person name="Galperin M.Y."/>
            <person name="Jogler C."/>
        </authorList>
    </citation>
    <scope>NUCLEOTIDE SEQUENCE [LARGE SCALE GENOMIC DNA]</scope>
    <source>
        <strain evidence="2 3">Mal48</strain>
    </source>
</reference>
<dbReference type="KEGG" id="tpol:Mal48_39930"/>
<evidence type="ECO:0000256" key="1">
    <source>
        <dbReference type="SAM" id="SignalP"/>
    </source>
</evidence>
<organism evidence="2 3">
    <name type="scientific">Thalassoglobus polymorphus</name>
    <dbReference type="NCBI Taxonomy" id="2527994"/>
    <lineage>
        <taxon>Bacteria</taxon>
        <taxon>Pseudomonadati</taxon>
        <taxon>Planctomycetota</taxon>
        <taxon>Planctomycetia</taxon>
        <taxon>Planctomycetales</taxon>
        <taxon>Planctomycetaceae</taxon>
        <taxon>Thalassoglobus</taxon>
    </lineage>
</organism>
<accession>A0A517QSX2</accession>
<dbReference type="EMBL" id="CP036267">
    <property type="protein sequence ID" value="QDT34721.1"/>
    <property type="molecule type" value="Genomic_DNA"/>
</dbReference>
<sequence precursor="true">MRCTIASLALLILWVKRLAWNQAWNRQTDESEELPEILNDHHTCFSQSVFENRAVWGVDFGVSVVRLSLCGSILQRLDERRSVVEIGLSPSFSTS</sequence>
<keyword evidence="3" id="KW-1185">Reference proteome</keyword>
<evidence type="ECO:0000313" key="2">
    <source>
        <dbReference type="EMBL" id="QDT34721.1"/>
    </source>
</evidence>
<proteinExistence type="predicted"/>